<feature type="region of interest" description="Disordered" evidence="1">
    <location>
        <begin position="363"/>
        <end position="403"/>
    </location>
</feature>
<evidence type="ECO:0000313" key="3">
    <source>
        <dbReference type="EMBL" id="RGJ22239.1"/>
    </source>
</evidence>
<sequence length="510" mass="58155">MLDSELKTYPWNPTVKKKAHRVFMLRWLIVILAAAAIFFLTYQKLTTNVWGLTAFLCQLLAVIELAFGLQFVEAGWSRKISSRMPLDEHYEYALYMYHIQSVRDLATNNRMLLLIASLEIQLGKYDHATQTITQISVGKCTPVQLKQLYYMQILLAAEVGDTDTKNQFLTRYTGIPDTNGEYPSEAELTTWIEAEEMNRLISALKKFTPTRKEHILRTCLITIVLAYSTFFYGAWYGINRSAGYAIRYYFAEISVIFVSVTLSCLLIWGMICLYKRQKSLLNRKAARRIIAVSYAALTLFLLSLIGYSFLIVSFGVEGTETVTGQDQHYIYLSVQPDYGIATQYRTDNLIYMQKTGLFLPNTDTLTESSVPDSDPNDSETQDSSISDSSENSPAQESQKASPLQDEMRAVYQYIQQQNPLPDMNFTYTANAKGENYAILSETTEENDGTTVNVNYCLYDNGSKTDENNNTFEELVLEKVYPDGGYETELVDFYLVNPETLEVIDEQKSSW</sequence>
<feature type="compositionally biased region" description="Low complexity" evidence="1">
    <location>
        <begin position="381"/>
        <end position="392"/>
    </location>
</feature>
<evidence type="ECO:0000313" key="4">
    <source>
        <dbReference type="Proteomes" id="UP000260655"/>
    </source>
</evidence>
<evidence type="ECO:0000256" key="1">
    <source>
        <dbReference type="SAM" id="MobiDB-lite"/>
    </source>
</evidence>
<feature type="transmembrane region" description="Helical" evidence="2">
    <location>
        <begin position="294"/>
        <end position="316"/>
    </location>
</feature>
<protein>
    <submittedName>
        <fullName evidence="3">Uncharacterized protein</fullName>
    </submittedName>
</protein>
<dbReference type="RefSeq" id="WP_117558365.1">
    <property type="nucleotide sequence ID" value="NZ_QSOV01000012.1"/>
</dbReference>
<feature type="transmembrane region" description="Helical" evidence="2">
    <location>
        <begin position="215"/>
        <end position="236"/>
    </location>
</feature>
<organism evidence="3 4">
    <name type="scientific">Coprococcus comes</name>
    <dbReference type="NCBI Taxonomy" id="410072"/>
    <lineage>
        <taxon>Bacteria</taxon>
        <taxon>Bacillati</taxon>
        <taxon>Bacillota</taxon>
        <taxon>Clostridia</taxon>
        <taxon>Lachnospirales</taxon>
        <taxon>Lachnospiraceae</taxon>
        <taxon>Coprococcus</taxon>
    </lineage>
</organism>
<gene>
    <name evidence="3" type="ORF">DXD67_11180</name>
</gene>
<keyword evidence="2" id="KW-1133">Transmembrane helix</keyword>
<comment type="caution">
    <text evidence="3">The sequence shown here is derived from an EMBL/GenBank/DDBJ whole genome shotgun (WGS) entry which is preliminary data.</text>
</comment>
<reference evidence="3 4" key="1">
    <citation type="submission" date="2018-08" db="EMBL/GenBank/DDBJ databases">
        <title>A genome reference for cultivated species of the human gut microbiota.</title>
        <authorList>
            <person name="Zou Y."/>
            <person name="Xue W."/>
            <person name="Luo G."/>
        </authorList>
    </citation>
    <scope>NUCLEOTIDE SEQUENCE [LARGE SCALE GENOMIC DNA]</scope>
    <source>
        <strain evidence="3 4">TM07-19</strain>
    </source>
</reference>
<feature type="transmembrane region" description="Helical" evidence="2">
    <location>
        <begin position="248"/>
        <end position="274"/>
    </location>
</feature>
<name>A0A3E4GNN9_9FIRM</name>
<accession>A0A3E4GNN9</accession>
<keyword evidence="2" id="KW-0812">Transmembrane</keyword>
<proteinExistence type="predicted"/>
<evidence type="ECO:0000256" key="2">
    <source>
        <dbReference type="SAM" id="Phobius"/>
    </source>
</evidence>
<dbReference type="EMBL" id="QSOV01000012">
    <property type="protein sequence ID" value="RGJ22239.1"/>
    <property type="molecule type" value="Genomic_DNA"/>
</dbReference>
<dbReference type="Proteomes" id="UP000260655">
    <property type="component" value="Unassembled WGS sequence"/>
</dbReference>
<dbReference type="AlphaFoldDB" id="A0A3E4GNN9"/>
<feature type="transmembrane region" description="Helical" evidence="2">
    <location>
        <begin position="49"/>
        <end position="72"/>
    </location>
</feature>
<feature type="transmembrane region" description="Helical" evidence="2">
    <location>
        <begin position="23"/>
        <end position="43"/>
    </location>
</feature>
<keyword evidence="2" id="KW-0472">Membrane</keyword>